<dbReference type="PROSITE" id="PS51257">
    <property type="entry name" value="PROKAR_LIPOPROTEIN"/>
    <property type="match status" value="1"/>
</dbReference>
<dbReference type="NCBIfam" id="TIGR02887">
    <property type="entry name" value="spore_ger_x_C"/>
    <property type="match status" value="1"/>
</dbReference>
<dbReference type="AlphaFoldDB" id="A0A916K4N9"/>
<protein>
    <submittedName>
        <fullName evidence="10">Spore germination protein B3</fullName>
    </submittedName>
</protein>
<reference evidence="10" key="1">
    <citation type="submission" date="2021-06" db="EMBL/GenBank/DDBJ databases">
        <authorList>
            <person name="Criscuolo A."/>
        </authorList>
    </citation>
    <scope>NUCLEOTIDE SEQUENCE</scope>
    <source>
        <strain evidence="10">CIP111600</strain>
    </source>
</reference>
<dbReference type="InterPro" id="IPR057336">
    <property type="entry name" value="GerAC_N"/>
</dbReference>
<gene>
    <name evidence="10" type="primary">gerBC_9</name>
    <name evidence="10" type="ORF">PAESOLCIP111_03141</name>
</gene>
<evidence type="ECO:0000256" key="4">
    <source>
        <dbReference type="ARBA" id="ARBA00022729"/>
    </source>
</evidence>
<feature type="domain" description="Spore germination protein N-terminal" evidence="9">
    <location>
        <begin position="23"/>
        <end position="198"/>
    </location>
</feature>
<comment type="similarity">
    <text evidence="2">Belongs to the GerABKC lipoprotein family.</text>
</comment>
<evidence type="ECO:0000313" key="11">
    <source>
        <dbReference type="Proteomes" id="UP000693672"/>
    </source>
</evidence>
<dbReference type="Pfam" id="PF05504">
    <property type="entry name" value="Spore_GerAC"/>
    <property type="match status" value="1"/>
</dbReference>
<evidence type="ECO:0000256" key="5">
    <source>
        <dbReference type="ARBA" id="ARBA00023136"/>
    </source>
</evidence>
<keyword evidence="3" id="KW-0309">Germination</keyword>
<evidence type="ECO:0000259" key="8">
    <source>
        <dbReference type="Pfam" id="PF05504"/>
    </source>
</evidence>
<dbReference type="PANTHER" id="PTHR35789">
    <property type="entry name" value="SPORE GERMINATION PROTEIN B3"/>
    <property type="match status" value="1"/>
</dbReference>
<accession>A0A916K4N9</accession>
<dbReference type="Proteomes" id="UP000693672">
    <property type="component" value="Unassembled WGS sequence"/>
</dbReference>
<proteinExistence type="inferred from homology"/>
<dbReference type="PANTHER" id="PTHR35789:SF1">
    <property type="entry name" value="SPORE GERMINATION PROTEIN B3"/>
    <property type="match status" value="1"/>
</dbReference>
<evidence type="ECO:0000256" key="7">
    <source>
        <dbReference type="ARBA" id="ARBA00023288"/>
    </source>
</evidence>
<dbReference type="GO" id="GO:0016020">
    <property type="term" value="C:membrane"/>
    <property type="evidence" value="ECO:0007669"/>
    <property type="project" value="UniProtKB-SubCell"/>
</dbReference>
<evidence type="ECO:0000259" key="9">
    <source>
        <dbReference type="Pfam" id="PF25198"/>
    </source>
</evidence>
<evidence type="ECO:0000313" key="10">
    <source>
        <dbReference type="EMBL" id="CAG7629839.1"/>
    </source>
</evidence>
<keyword evidence="5" id="KW-0472">Membrane</keyword>
<keyword evidence="4" id="KW-0732">Signal</keyword>
<evidence type="ECO:0000256" key="6">
    <source>
        <dbReference type="ARBA" id="ARBA00023139"/>
    </source>
</evidence>
<dbReference type="InterPro" id="IPR008844">
    <property type="entry name" value="Spore_GerAC-like"/>
</dbReference>
<evidence type="ECO:0000256" key="1">
    <source>
        <dbReference type="ARBA" id="ARBA00004635"/>
    </source>
</evidence>
<evidence type="ECO:0000256" key="3">
    <source>
        <dbReference type="ARBA" id="ARBA00022544"/>
    </source>
</evidence>
<dbReference type="EMBL" id="CAJVAS010000012">
    <property type="protein sequence ID" value="CAG7629839.1"/>
    <property type="molecule type" value="Genomic_DNA"/>
</dbReference>
<dbReference type="Pfam" id="PF25198">
    <property type="entry name" value="Spore_GerAC_N"/>
    <property type="match status" value="1"/>
</dbReference>
<comment type="caution">
    <text evidence="10">The sequence shown here is derived from an EMBL/GenBank/DDBJ whole genome shotgun (WGS) entry which is preliminary data.</text>
</comment>
<dbReference type="RefSeq" id="WP_218092894.1">
    <property type="nucleotide sequence ID" value="NZ_CAJVAS010000012.1"/>
</dbReference>
<keyword evidence="11" id="KW-1185">Reference proteome</keyword>
<name>A0A916K4N9_9BACL</name>
<sequence>MRKTAIFVLVLLSCAVMSGCWNRIELNEISIIAGTAFDLEGDEWEVSYQAIIPSSISSGTGLTSGGTNQSPVNVFTTRGRTIREAVSKSSSESPRWLFFAHNNILIVSEKVARRGLSQILDLSFRNPDARETVNVLITKGSARAILEQLISIEKIPGQGIREILNNESRNSSRLPSVMMYELAMAMTSDAKSAMIPEVLISGEPEGDTLDALKKTSQTSKLRLGKLAVLRGDQLAGWLTKEEGLGVSFITNKVKSSILSFSCNAPDGKTYNSSFRLLNSTTKLSPVKERGYFVMNVDIKAGGYLLESDCVLDLSKPATIDRLELQLQNEIVQILEKSWQAGKRLNVDVFGFADAVHRKYPKEWKTIKDDWEVVFPEMEMKPRVTVSIDRVGLSNKSFKTLKKDDGG</sequence>
<comment type="subcellular location">
    <subcellularLocation>
        <location evidence="1">Membrane</location>
        <topology evidence="1">Lipid-anchor</topology>
    </subcellularLocation>
</comment>
<feature type="domain" description="Spore germination GerAC-like C-terminal" evidence="8">
    <location>
        <begin position="226"/>
        <end position="391"/>
    </location>
</feature>
<keyword evidence="6" id="KW-0564">Palmitate</keyword>
<keyword evidence="7" id="KW-0449">Lipoprotein</keyword>
<dbReference type="GO" id="GO:0009847">
    <property type="term" value="P:spore germination"/>
    <property type="evidence" value="ECO:0007669"/>
    <property type="project" value="InterPro"/>
</dbReference>
<organism evidence="10 11">
    <name type="scientific">Paenibacillus solanacearum</name>
    <dbReference type="NCBI Taxonomy" id="2048548"/>
    <lineage>
        <taxon>Bacteria</taxon>
        <taxon>Bacillati</taxon>
        <taxon>Bacillota</taxon>
        <taxon>Bacilli</taxon>
        <taxon>Bacillales</taxon>
        <taxon>Paenibacillaceae</taxon>
        <taxon>Paenibacillus</taxon>
    </lineage>
</organism>
<evidence type="ECO:0000256" key="2">
    <source>
        <dbReference type="ARBA" id="ARBA00007886"/>
    </source>
</evidence>
<dbReference type="InterPro" id="IPR046953">
    <property type="entry name" value="Spore_GerAC-like_C"/>
</dbReference>